<feature type="domain" description="TGS" evidence="4">
    <location>
        <begin position="385"/>
        <end position="446"/>
    </location>
</feature>
<dbReference type="EMBL" id="PCSD01000072">
    <property type="protein sequence ID" value="PIP33697.1"/>
    <property type="molecule type" value="Genomic_DNA"/>
</dbReference>
<sequence length="490" mass="57102">MSINQIINKVKENNPRADETMIRLAFEFAEKAHHQQLRKSGEPYIQHSLHTALILAQIKADEETVMAGLLHDVPEDTEIELKDIEKNFGKEIAGLVEGITKLSKIKFRGVERYIESLRKMFLAMARDLRVILIKFADRLHNLRTLDALPEKKRERIAHETLEIYAPIAGLLGIWRLKWQMEDLCFKHLFPEEYRKLEYKYEVEKKVERNRYIQKVKNILGGKLSAAQIKFEIEGRFKHLYSIYQKMQKKDRKFDEIYDVFALRVIVNNIPDCYRVLGIIHSLWKPKASRFKDYIAVSKPNGYRSLHTTVFGPEGKATEFQIRTKEMNDEALYGISAHWYYKQKSGSNYEDDHKQPKWVKEILRIQREAANSQDFVKRVKFDVFANRIFIFTPKGDVFDLPEGSTPVDLAYAVHTDVGHFATSALVNDKIAALNQSLKNGDLVEIITDKKRKGPNRDWLKFVKTQRAREKINHATKASSFEAIRNLLPRIG</sequence>
<dbReference type="Pfam" id="PF04607">
    <property type="entry name" value="RelA_SpoT"/>
    <property type="match status" value="1"/>
</dbReference>
<comment type="pathway">
    <text evidence="1">Purine metabolism.</text>
</comment>
<evidence type="ECO:0000259" key="3">
    <source>
        <dbReference type="PROSITE" id="PS51831"/>
    </source>
</evidence>
<dbReference type="CDD" id="cd05399">
    <property type="entry name" value="NT_Rel-Spo_like"/>
    <property type="match status" value="1"/>
</dbReference>
<name>A0A2G9ZKJ8_9BACT</name>
<dbReference type="InterPro" id="IPR033655">
    <property type="entry name" value="TGS_RelA/SpoT"/>
</dbReference>
<accession>A0A2G9ZKJ8</accession>
<evidence type="ECO:0000256" key="2">
    <source>
        <dbReference type="RuleBase" id="RU003847"/>
    </source>
</evidence>
<dbReference type="SUPFAM" id="SSF109604">
    <property type="entry name" value="HD-domain/PDEase-like"/>
    <property type="match status" value="1"/>
</dbReference>
<dbReference type="FunFam" id="1.10.3210.10:FF:000001">
    <property type="entry name" value="GTP pyrophosphokinase RelA"/>
    <property type="match status" value="1"/>
</dbReference>
<proteinExistence type="inferred from homology"/>
<dbReference type="PANTHER" id="PTHR21262:SF31">
    <property type="entry name" value="GTP PYROPHOSPHOKINASE"/>
    <property type="match status" value="1"/>
</dbReference>
<dbReference type="Gene3D" id="1.10.3210.10">
    <property type="entry name" value="Hypothetical protein af1432"/>
    <property type="match status" value="1"/>
</dbReference>
<dbReference type="GO" id="GO:0005886">
    <property type="term" value="C:plasma membrane"/>
    <property type="evidence" value="ECO:0007669"/>
    <property type="project" value="TreeGrafter"/>
</dbReference>
<evidence type="ECO:0000313" key="6">
    <source>
        <dbReference type="Proteomes" id="UP000230729"/>
    </source>
</evidence>
<dbReference type="PROSITE" id="PS51831">
    <property type="entry name" value="HD"/>
    <property type="match status" value="1"/>
</dbReference>
<dbReference type="AlphaFoldDB" id="A0A2G9ZKJ8"/>
<dbReference type="InterPro" id="IPR004095">
    <property type="entry name" value="TGS"/>
</dbReference>
<dbReference type="SMART" id="SM00954">
    <property type="entry name" value="RelA_SpoT"/>
    <property type="match status" value="1"/>
</dbReference>
<dbReference type="CDD" id="cd00077">
    <property type="entry name" value="HDc"/>
    <property type="match status" value="1"/>
</dbReference>
<protein>
    <recommendedName>
        <fullName evidence="7">TGS domain-containing protein</fullName>
    </recommendedName>
</protein>
<dbReference type="Pfam" id="PF13328">
    <property type="entry name" value="HD_4"/>
    <property type="match status" value="1"/>
</dbReference>
<organism evidence="5 6">
    <name type="scientific">Candidatus Falkowbacteria bacterium CG23_combo_of_CG06-09_8_20_14_all_49_15</name>
    <dbReference type="NCBI Taxonomy" id="1974572"/>
    <lineage>
        <taxon>Bacteria</taxon>
        <taxon>Candidatus Falkowiibacteriota</taxon>
    </lineage>
</organism>
<dbReference type="Gene3D" id="3.10.20.30">
    <property type="match status" value="1"/>
</dbReference>
<comment type="similarity">
    <text evidence="2">Belongs to the relA/spoT family.</text>
</comment>
<reference evidence="5 6" key="1">
    <citation type="submission" date="2017-09" db="EMBL/GenBank/DDBJ databases">
        <title>Depth-based differentiation of microbial function through sediment-hosted aquifers and enrichment of novel symbionts in the deep terrestrial subsurface.</title>
        <authorList>
            <person name="Probst A.J."/>
            <person name="Ladd B."/>
            <person name="Jarett J.K."/>
            <person name="Geller-Mcgrath D.E."/>
            <person name="Sieber C.M."/>
            <person name="Emerson J.B."/>
            <person name="Anantharaman K."/>
            <person name="Thomas B.C."/>
            <person name="Malmstrom R."/>
            <person name="Stieglmeier M."/>
            <person name="Klingl A."/>
            <person name="Woyke T."/>
            <person name="Ryan C.M."/>
            <person name="Banfield J.F."/>
        </authorList>
    </citation>
    <scope>NUCLEOTIDE SEQUENCE [LARGE SCALE GENOMIC DNA]</scope>
    <source>
        <strain evidence="5">CG23_combo_of_CG06-09_8_20_14_all_49_15</strain>
    </source>
</reference>
<dbReference type="InterPro" id="IPR004811">
    <property type="entry name" value="RelA/Spo_fam"/>
</dbReference>
<evidence type="ECO:0000256" key="1">
    <source>
        <dbReference type="ARBA" id="ARBA00025704"/>
    </source>
</evidence>
<feature type="domain" description="HD" evidence="3">
    <location>
        <begin position="44"/>
        <end position="142"/>
    </location>
</feature>
<dbReference type="SMART" id="SM00471">
    <property type="entry name" value="HDc"/>
    <property type="match status" value="1"/>
</dbReference>
<dbReference type="Pfam" id="PF02824">
    <property type="entry name" value="TGS"/>
    <property type="match status" value="1"/>
</dbReference>
<comment type="function">
    <text evidence="2">In eubacteria ppGpp (guanosine 3'-diphosphate 5'-diphosphate) is a mediator of the stringent response that coordinates a variety of cellular activities in response to changes in nutritional abundance.</text>
</comment>
<dbReference type="InterPro" id="IPR006674">
    <property type="entry name" value="HD_domain"/>
</dbReference>
<evidence type="ECO:0000259" key="4">
    <source>
        <dbReference type="PROSITE" id="PS51880"/>
    </source>
</evidence>
<comment type="caution">
    <text evidence="5">The sequence shown here is derived from an EMBL/GenBank/DDBJ whole genome shotgun (WGS) entry which is preliminary data.</text>
</comment>
<dbReference type="InterPro" id="IPR007685">
    <property type="entry name" value="RelA_SpoT"/>
</dbReference>
<dbReference type="CDD" id="cd01668">
    <property type="entry name" value="TGS_RSH"/>
    <property type="match status" value="1"/>
</dbReference>
<dbReference type="NCBIfam" id="TIGR00691">
    <property type="entry name" value="spoT_relA"/>
    <property type="match status" value="1"/>
</dbReference>
<dbReference type="PANTHER" id="PTHR21262">
    <property type="entry name" value="GUANOSINE-3',5'-BIS DIPHOSPHATE 3'-PYROPHOSPHOHYDROLASE"/>
    <property type="match status" value="1"/>
</dbReference>
<dbReference type="InterPro" id="IPR012675">
    <property type="entry name" value="Beta-grasp_dom_sf"/>
</dbReference>
<dbReference type="PROSITE" id="PS51880">
    <property type="entry name" value="TGS"/>
    <property type="match status" value="1"/>
</dbReference>
<dbReference type="SUPFAM" id="SSF81301">
    <property type="entry name" value="Nucleotidyltransferase"/>
    <property type="match status" value="1"/>
</dbReference>
<evidence type="ECO:0000313" key="5">
    <source>
        <dbReference type="EMBL" id="PIP33697.1"/>
    </source>
</evidence>
<dbReference type="GO" id="GO:0015969">
    <property type="term" value="P:guanosine tetraphosphate metabolic process"/>
    <property type="evidence" value="ECO:0007669"/>
    <property type="project" value="InterPro"/>
</dbReference>
<evidence type="ECO:0008006" key="7">
    <source>
        <dbReference type="Google" id="ProtNLM"/>
    </source>
</evidence>
<dbReference type="InterPro" id="IPR012676">
    <property type="entry name" value="TGS-like"/>
</dbReference>
<dbReference type="Proteomes" id="UP000230729">
    <property type="component" value="Unassembled WGS sequence"/>
</dbReference>
<dbReference type="InterPro" id="IPR003607">
    <property type="entry name" value="HD/PDEase_dom"/>
</dbReference>
<gene>
    <name evidence="5" type="ORF">COX22_03000</name>
</gene>
<dbReference type="SUPFAM" id="SSF81271">
    <property type="entry name" value="TGS-like"/>
    <property type="match status" value="1"/>
</dbReference>
<dbReference type="Gene3D" id="3.30.460.10">
    <property type="entry name" value="Beta Polymerase, domain 2"/>
    <property type="match status" value="1"/>
</dbReference>
<dbReference type="InterPro" id="IPR043519">
    <property type="entry name" value="NT_sf"/>
</dbReference>
<dbReference type="FunFam" id="3.30.460.10:FF:000001">
    <property type="entry name" value="GTP pyrophosphokinase RelA"/>
    <property type="match status" value="1"/>
</dbReference>
<dbReference type="FunFam" id="3.10.20.30:FF:000002">
    <property type="entry name" value="GTP pyrophosphokinase (RelA/SpoT)"/>
    <property type="match status" value="1"/>
</dbReference>